<dbReference type="Proteomes" id="UP000183760">
    <property type="component" value="Unassembled WGS sequence"/>
</dbReference>
<dbReference type="EMBL" id="FOIB01000012">
    <property type="protein sequence ID" value="SEU37246.1"/>
    <property type="molecule type" value="Genomic_DNA"/>
</dbReference>
<evidence type="ECO:0000313" key="3">
    <source>
        <dbReference type="Proteomes" id="UP000183760"/>
    </source>
</evidence>
<dbReference type="Proteomes" id="UP000321514">
    <property type="component" value="Unassembled WGS sequence"/>
</dbReference>
<organism evidence="1 4">
    <name type="scientific">Myxococcus fulvus</name>
    <dbReference type="NCBI Taxonomy" id="33"/>
    <lineage>
        <taxon>Bacteria</taxon>
        <taxon>Pseudomonadati</taxon>
        <taxon>Myxococcota</taxon>
        <taxon>Myxococcia</taxon>
        <taxon>Myxococcales</taxon>
        <taxon>Cystobacterineae</taxon>
        <taxon>Myxococcaceae</taxon>
        <taxon>Myxococcus</taxon>
    </lineage>
</organism>
<name>A0A511TH86_MYXFU</name>
<dbReference type="EMBL" id="BJXR01000085">
    <property type="protein sequence ID" value="GEN13535.1"/>
    <property type="molecule type" value="Genomic_DNA"/>
</dbReference>
<dbReference type="STRING" id="1334629.MFUL124B02_41485"/>
<reference evidence="2 3" key="1">
    <citation type="submission" date="2016-10" db="EMBL/GenBank/DDBJ databases">
        <authorList>
            <person name="Varghese N."/>
            <person name="Submissions S."/>
        </authorList>
    </citation>
    <scope>NUCLEOTIDE SEQUENCE [LARGE SCALE GENOMIC DNA]</scope>
    <source>
        <strain evidence="2 3">DSM 16525</strain>
    </source>
</reference>
<keyword evidence="2" id="KW-0808">Transferase</keyword>
<proteinExistence type="predicted"/>
<reference evidence="1 4" key="2">
    <citation type="submission" date="2019-07" db="EMBL/GenBank/DDBJ databases">
        <title>Whole genome shotgun sequence of Myxococcus fulvus NBRC 100333.</title>
        <authorList>
            <person name="Hosoyama A."/>
            <person name="Uohara A."/>
            <person name="Ohji S."/>
            <person name="Ichikawa N."/>
        </authorList>
    </citation>
    <scope>NUCLEOTIDE SEQUENCE [LARGE SCALE GENOMIC DNA]</scope>
    <source>
        <strain evidence="1 4">NBRC 100333</strain>
    </source>
</reference>
<dbReference type="GO" id="GO:0016740">
    <property type="term" value="F:transferase activity"/>
    <property type="evidence" value="ECO:0007669"/>
    <property type="project" value="UniProtKB-KW"/>
</dbReference>
<comment type="caution">
    <text evidence="1">The sequence shown here is derived from an EMBL/GenBank/DDBJ whole genome shotgun (WGS) entry which is preliminary data.</text>
</comment>
<dbReference type="RefSeq" id="WP_074958104.1">
    <property type="nucleotide sequence ID" value="NZ_BJXR01000085.1"/>
</dbReference>
<protein>
    <submittedName>
        <fullName evidence="2">Predicted glycosyl transferase</fullName>
    </submittedName>
</protein>
<sequence length="350" mass="38089">MTPARWLIYALGGGMGHFTRASGLARNAARKGHHVTLVTNSPFAPDVPLEAVLGPEVHVHRLSPELGKAAMRETVDCLLEGVRPDLLVVDTFPRGLVGELAPLLPSLRMGKVLVHRDLNPTYVARFDIAAAVEDFHLLLVPGEDAPFAGHPRAVRTEPWLLLGREEWLGREEARERLGVAPDDTRPLVAVMGSGNALEVEEAGLIAARLQERLGALAPVRWLAPPGPWLSEKAPRKKNVVRDGAPRPLRVWPALAVMSGVDVLVGAGGYNTVQEARVTGTPLVALARERRYDRQAVRLRPEELARTPEELVERAVALVGSRPRRDPPSYANGARDAVALIERVLLGVRGR</sequence>
<gene>
    <name evidence="1" type="ORF">MFU01_85720</name>
    <name evidence="2" type="ORF">SAMN05443572_11225</name>
</gene>
<dbReference type="AlphaFoldDB" id="A0A511TH86"/>
<evidence type="ECO:0000313" key="4">
    <source>
        <dbReference type="Proteomes" id="UP000321514"/>
    </source>
</evidence>
<evidence type="ECO:0000313" key="1">
    <source>
        <dbReference type="EMBL" id="GEN13535.1"/>
    </source>
</evidence>
<dbReference type="SUPFAM" id="SSF53756">
    <property type="entry name" value="UDP-Glycosyltransferase/glycogen phosphorylase"/>
    <property type="match status" value="1"/>
</dbReference>
<accession>A0A511TH86</accession>
<evidence type="ECO:0000313" key="2">
    <source>
        <dbReference type="EMBL" id="SEU37246.1"/>
    </source>
</evidence>
<dbReference type="OrthoDB" id="9813876at2"/>
<keyword evidence="3" id="KW-1185">Reference proteome</keyword>